<name>A0A3B1BF45_9ZZZZ</name>
<dbReference type="EMBL" id="UOFY01000043">
    <property type="protein sequence ID" value="VAX09998.1"/>
    <property type="molecule type" value="Genomic_DNA"/>
</dbReference>
<protein>
    <recommendedName>
        <fullName evidence="3">PEP-CTERM protein-sorting domain-containing protein</fullName>
    </recommendedName>
</protein>
<gene>
    <name evidence="2" type="ORF">MNBD_GAMMA25-209</name>
</gene>
<reference evidence="2" key="1">
    <citation type="submission" date="2018-06" db="EMBL/GenBank/DDBJ databases">
        <authorList>
            <person name="Zhirakovskaya E."/>
        </authorList>
    </citation>
    <scope>NUCLEOTIDE SEQUENCE</scope>
</reference>
<keyword evidence="1" id="KW-0472">Membrane</keyword>
<keyword evidence="1" id="KW-1133">Transmembrane helix</keyword>
<evidence type="ECO:0008006" key="3">
    <source>
        <dbReference type="Google" id="ProtNLM"/>
    </source>
</evidence>
<organism evidence="2">
    <name type="scientific">hydrothermal vent metagenome</name>
    <dbReference type="NCBI Taxonomy" id="652676"/>
    <lineage>
        <taxon>unclassified sequences</taxon>
        <taxon>metagenomes</taxon>
        <taxon>ecological metagenomes</taxon>
    </lineage>
</organism>
<keyword evidence="1" id="KW-0812">Transmembrane</keyword>
<feature type="transmembrane region" description="Helical" evidence="1">
    <location>
        <begin position="170"/>
        <end position="191"/>
    </location>
</feature>
<proteinExistence type="predicted"/>
<evidence type="ECO:0000256" key="1">
    <source>
        <dbReference type="SAM" id="Phobius"/>
    </source>
</evidence>
<accession>A0A3B1BF45</accession>
<sequence length="195" mass="21104">MKNNTFKILFFAGLLLAASSAQAVIVDEYFSWIQPEWNWGEGEFVVTNDSAEDIYMFAVGNDEALSSNTQNGLNWDSQIVSSFNWNIGQELFLGGAQPVLTTDIGDFSTLFPGFTYVFMYNFDSNLTSTGAIAAGTTEGGFMFETGFPFSPFIAVGQAGNIIANGQTVHVVPLPAAVWLFGFGLAAVGMVGRRRT</sequence>
<evidence type="ECO:0000313" key="2">
    <source>
        <dbReference type="EMBL" id="VAX09998.1"/>
    </source>
</evidence>
<dbReference type="AlphaFoldDB" id="A0A3B1BF45"/>